<reference evidence="1" key="1">
    <citation type="submission" date="2020-03" db="EMBL/GenBank/DDBJ databases">
        <authorList>
            <person name="Zhang R."/>
        </authorList>
    </citation>
    <scope>NUCLEOTIDE SEQUENCE</scope>
</reference>
<dbReference type="AlphaFoldDB" id="A0A6M2F8L0"/>
<dbReference type="PROSITE" id="PS51257">
    <property type="entry name" value="PROKAR_LIPOPROTEIN"/>
    <property type="match status" value="1"/>
</dbReference>
<accession>A0A6M2F8L0</accession>
<organism evidence="1">
    <name type="scientific">Populus davidiana</name>
    <dbReference type="NCBI Taxonomy" id="266767"/>
    <lineage>
        <taxon>Eukaryota</taxon>
        <taxon>Viridiplantae</taxon>
        <taxon>Streptophyta</taxon>
        <taxon>Embryophyta</taxon>
        <taxon>Tracheophyta</taxon>
        <taxon>Spermatophyta</taxon>
        <taxon>Magnoliopsida</taxon>
        <taxon>eudicotyledons</taxon>
        <taxon>Gunneridae</taxon>
        <taxon>Pentapetalae</taxon>
        <taxon>rosids</taxon>
        <taxon>fabids</taxon>
        <taxon>Malpighiales</taxon>
        <taxon>Salicaceae</taxon>
        <taxon>Saliceae</taxon>
        <taxon>Populus</taxon>
    </lineage>
</organism>
<protein>
    <submittedName>
        <fullName evidence="1">Uncharacterized protein</fullName>
    </submittedName>
</protein>
<proteinExistence type="predicted"/>
<dbReference type="EMBL" id="GILB01011832">
    <property type="protein sequence ID" value="NUU92165.1"/>
    <property type="molecule type" value="Transcribed_RNA"/>
</dbReference>
<name>A0A6M2F8L0_9ROSI</name>
<evidence type="ECO:0000313" key="1">
    <source>
        <dbReference type="EMBL" id="NUU92165.1"/>
    </source>
</evidence>
<sequence length="244" mass="27137">MFLKRRRKVGNRDMEATIPCNLLIMACSCALLTLSLDGNPVPSHSSGLLFSHSITSLFRQVSSFSSTFRFFICSFIINNGSINHSNTFSRGPLFLANSTSSEITSPDESDFADTSRQCSTDQVGSLMLSFLQLPFRRHSSISWILTRPSRRSILPFTSQALNNQSHTCTALYCWISHFSVLDFCEMSCALSEFSLLVFKLLSSPGLGFAFLRYLGLAGHGDVSESIRFSGIRSPAPFFDINYTE</sequence>